<comment type="caution">
    <text evidence="3">The sequence shown here is derived from an EMBL/GenBank/DDBJ whole genome shotgun (WGS) entry which is preliminary data.</text>
</comment>
<dbReference type="NCBIfam" id="NF040603">
    <property type="entry name" value="choice_anch_P"/>
    <property type="match status" value="1"/>
</dbReference>
<reference evidence="4" key="1">
    <citation type="journal article" date="2019" name="Int. J. Syst. Evol. Microbiol.">
        <title>The Global Catalogue of Microorganisms (GCM) 10K type strain sequencing project: providing services to taxonomists for standard genome sequencing and annotation.</title>
        <authorList>
            <consortium name="The Broad Institute Genomics Platform"/>
            <consortium name="The Broad Institute Genome Sequencing Center for Infectious Disease"/>
            <person name="Wu L."/>
            <person name="Ma J."/>
        </authorList>
    </citation>
    <scope>NUCLEOTIDE SEQUENCE [LARGE SCALE GENOMIC DNA]</scope>
    <source>
        <strain evidence="4">YIM 94188</strain>
    </source>
</reference>
<evidence type="ECO:0000313" key="3">
    <source>
        <dbReference type="EMBL" id="MFC5730782.1"/>
    </source>
</evidence>
<evidence type="ECO:0000256" key="2">
    <source>
        <dbReference type="SAM" id="SignalP"/>
    </source>
</evidence>
<dbReference type="Proteomes" id="UP001596072">
    <property type="component" value="Unassembled WGS sequence"/>
</dbReference>
<keyword evidence="4" id="KW-1185">Reference proteome</keyword>
<feature type="chain" id="PRO_5045574687" evidence="2">
    <location>
        <begin position="24"/>
        <end position="306"/>
    </location>
</feature>
<sequence>MKINRHLAPAAGALLLVTGAASVALFGGGTAASAAGEPSSAFGIALNIADNEAIPPTPFVESTDGSLVEDSAVDVPGAPLLEAGAMNVAAQNGQAKASVAELSVVLLDSEFAQLAELGTQLEPLCAALDNIPVEDIKDEATDEDGTLAPDLFDPLVDEAAGHDIRLDLITALDFNDVLPDHLGAICDFAESGNLFGAAIVAAECNGDSGDVTVEFTNGLLPTLIDTNRANSAIEIPQLVKVTLNRQTNNADGTFTVDALNVTLFDQIDLTVASATCGEVTSDRGGDVDPSEAPAPDPVETHVPVTG</sequence>
<dbReference type="RefSeq" id="WP_136432802.1">
    <property type="nucleotide sequence ID" value="NZ_JBHSNS010000010.1"/>
</dbReference>
<protein>
    <submittedName>
        <fullName evidence="3">Choice-of-anchor P family protein</fullName>
    </submittedName>
</protein>
<proteinExistence type="predicted"/>
<dbReference type="EMBL" id="JBHSNS010000010">
    <property type="protein sequence ID" value="MFC5730782.1"/>
    <property type="molecule type" value="Genomic_DNA"/>
</dbReference>
<accession>A0ABW0ZJW7</accession>
<gene>
    <name evidence="3" type="ORF">ACFPQB_17805</name>
</gene>
<evidence type="ECO:0000256" key="1">
    <source>
        <dbReference type="SAM" id="MobiDB-lite"/>
    </source>
</evidence>
<feature type="signal peptide" evidence="2">
    <location>
        <begin position="1"/>
        <end position="23"/>
    </location>
</feature>
<feature type="region of interest" description="Disordered" evidence="1">
    <location>
        <begin position="279"/>
        <end position="306"/>
    </location>
</feature>
<organism evidence="3 4">
    <name type="scientific">Nocardioides vastitatis</name>
    <dbReference type="NCBI Taxonomy" id="2568655"/>
    <lineage>
        <taxon>Bacteria</taxon>
        <taxon>Bacillati</taxon>
        <taxon>Actinomycetota</taxon>
        <taxon>Actinomycetes</taxon>
        <taxon>Propionibacteriales</taxon>
        <taxon>Nocardioidaceae</taxon>
        <taxon>Nocardioides</taxon>
    </lineage>
</organism>
<keyword evidence="2" id="KW-0732">Signal</keyword>
<name>A0ABW0ZJW7_9ACTN</name>
<evidence type="ECO:0000313" key="4">
    <source>
        <dbReference type="Proteomes" id="UP001596072"/>
    </source>
</evidence>